<feature type="region of interest" description="Disordered" evidence="1">
    <location>
        <begin position="10"/>
        <end position="41"/>
    </location>
</feature>
<gene>
    <name evidence="2" type="ORF">pmac_cds_377</name>
</gene>
<dbReference type="RefSeq" id="YP_009481061.1">
    <property type="nucleotide sequence ID" value="NC_037665.1"/>
</dbReference>
<sequence length="511" mass="53808">MQLRAAPVLLSRDMATTTSGPASGPFGASPPERRQTGEAPSWDEVRLWASRNGFGTPAGLARFMLWVSRQSDAGRDPRATMLALALARGPCAPLEDDAAYRGGELSFADVWSAANATAFMGALTGSRLLAQTRLPPPRQSSSGPVPAGTWADPLTDPLYQYPDGTFTPYWPPVRPAFEAYLRQSRLDFLDHAPDRDSHQAILDECQSPSVLGSLAYGVPMVTGDMIDAQIAALQEAHAQKGVYTGDLPAVPSHPVLSGPHVFAAARTRDVMAPVVVMISTNPRRPVAEALQGGQVFARYSPGDAEIDPRTTLRLSGAVSGSGSRSVPLWAVRAVLADMLNAAQAGQAGRFGLHQVPPGALTSDARGARVLARDQLPRWTLSRLLGLGTHTYAGAYDIDDLFAAAQAHATDASARILRRLNNSDDRGKSLMALAARAYRGPVGTGSLPAEVDAFAAPYVAARACAADASDTDLARLQSAARLLGVDPDSFASRAALCAELAEILDPSPGTTS</sequence>
<feature type="compositionally biased region" description="Low complexity" evidence="1">
    <location>
        <begin position="19"/>
        <end position="30"/>
    </location>
</feature>
<protein>
    <submittedName>
        <fullName evidence="2">Uncharacterized protein</fullName>
    </submittedName>
</protein>
<dbReference type="EMBL" id="MG011691">
    <property type="protein sequence ID" value="AVK77065.1"/>
    <property type="molecule type" value="Genomic_DNA"/>
</dbReference>
<evidence type="ECO:0000256" key="1">
    <source>
        <dbReference type="SAM" id="MobiDB-lite"/>
    </source>
</evidence>
<name>A0A2U7UFC2_9VIRU</name>
<accession>A0A2U7UFC2</accession>
<organism evidence="2">
    <name type="scientific">Pandoravirus macleodensis</name>
    <dbReference type="NCBI Taxonomy" id="2107707"/>
    <lineage>
        <taxon>Viruses</taxon>
        <taxon>Pandoravirus</taxon>
    </lineage>
</organism>
<dbReference type="GeneID" id="36841520"/>
<reference evidence="2" key="1">
    <citation type="journal article" date="2018" name="Nat. Commun.">
        <title>Diversity and evolution of the emerging Pandoraviridae family.</title>
        <authorList>
            <person name="Legendre M."/>
            <person name="Fabre E."/>
            <person name="Poirot O."/>
            <person name="Jeudy S."/>
            <person name="Lartigue A."/>
            <person name="Alempic J.M."/>
            <person name="Beucher L."/>
            <person name="Philippe N."/>
            <person name="Bertaux L."/>
            <person name="Christo-Foroux E."/>
            <person name="Labadie K."/>
            <person name="Coute Y."/>
            <person name="Abergel C."/>
            <person name="Claverie J.M."/>
        </authorList>
    </citation>
    <scope>NUCLEOTIDE SEQUENCE [LARGE SCALE GENOMIC DNA]</scope>
    <source>
        <strain evidence="2">Macleodensis</strain>
    </source>
</reference>
<dbReference type="Proteomes" id="UP000249758">
    <property type="component" value="Segment"/>
</dbReference>
<proteinExistence type="predicted"/>
<dbReference type="KEGG" id="vg:36841520"/>
<evidence type="ECO:0000313" key="2">
    <source>
        <dbReference type="EMBL" id="AVK77065.1"/>
    </source>
</evidence>